<sequence>VVIALSVASVHCVCKNFIYKDSCSKIDGEGSTRETVSDWIALDGDTNLGWVEEWFEGHGGETELDGDAGRK</sequence>
<dbReference type="EMBL" id="LXQA010222124">
    <property type="protein sequence ID" value="MCI35305.1"/>
    <property type="molecule type" value="Genomic_DNA"/>
</dbReference>
<protein>
    <submittedName>
        <fullName evidence="1">Uncharacterized protein</fullName>
    </submittedName>
</protein>
<dbReference type="Proteomes" id="UP000265520">
    <property type="component" value="Unassembled WGS sequence"/>
</dbReference>
<evidence type="ECO:0000313" key="1">
    <source>
        <dbReference type="EMBL" id="MCI35305.1"/>
    </source>
</evidence>
<keyword evidence="2" id="KW-1185">Reference proteome</keyword>
<comment type="caution">
    <text evidence="1">The sequence shown here is derived from an EMBL/GenBank/DDBJ whole genome shotgun (WGS) entry which is preliminary data.</text>
</comment>
<dbReference type="AlphaFoldDB" id="A0A392RI81"/>
<name>A0A392RI81_9FABA</name>
<evidence type="ECO:0000313" key="2">
    <source>
        <dbReference type="Proteomes" id="UP000265520"/>
    </source>
</evidence>
<feature type="non-terminal residue" evidence="1">
    <location>
        <position position="1"/>
    </location>
</feature>
<accession>A0A392RI81</accession>
<reference evidence="1 2" key="1">
    <citation type="journal article" date="2018" name="Front. Plant Sci.">
        <title>Red Clover (Trifolium pratense) and Zigzag Clover (T. medium) - A Picture of Genomic Similarities and Differences.</title>
        <authorList>
            <person name="Dluhosova J."/>
            <person name="Istvanek J."/>
            <person name="Nedelnik J."/>
            <person name="Repkova J."/>
        </authorList>
    </citation>
    <scope>NUCLEOTIDE SEQUENCE [LARGE SCALE GENOMIC DNA]</scope>
    <source>
        <strain evidence="2">cv. 10/8</strain>
        <tissue evidence="1">Leaf</tissue>
    </source>
</reference>
<proteinExistence type="predicted"/>
<organism evidence="1 2">
    <name type="scientific">Trifolium medium</name>
    <dbReference type="NCBI Taxonomy" id="97028"/>
    <lineage>
        <taxon>Eukaryota</taxon>
        <taxon>Viridiplantae</taxon>
        <taxon>Streptophyta</taxon>
        <taxon>Embryophyta</taxon>
        <taxon>Tracheophyta</taxon>
        <taxon>Spermatophyta</taxon>
        <taxon>Magnoliopsida</taxon>
        <taxon>eudicotyledons</taxon>
        <taxon>Gunneridae</taxon>
        <taxon>Pentapetalae</taxon>
        <taxon>rosids</taxon>
        <taxon>fabids</taxon>
        <taxon>Fabales</taxon>
        <taxon>Fabaceae</taxon>
        <taxon>Papilionoideae</taxon>
        <taxon>50 kb inversion clade</taxon>
        <taxon>NPAAA clade</taxon>
        <taxon>Hologalegina</taxon>
        <taxon>IRL clade</taxon>
        <taxon>Trifolieae</taxon>
        <taxon>Trifolium</taxon>
    </lineage>
</organism>